<protein>
    <recommendedName>
        <fullName evidence="3">DUF3829 domain-containing protein</fullName>
    </recommendedName>
</protein>
<evidence type="ECO:0000313" key="2">
    <source>
        <dbReference type="Proteomes" id="UP000002531"/>
    </source>
</evidence>
<proteinExistence type="predicted"/>
<evidence type="ECO:0000313" key="1">
    <source>
        <dbReference type="EMBL" id="ABA05722.1"/>
    </source>
</evidence>
<dbReference type="eggNOG" id="ENOG502ZCMG">
    <property type="taxonomic scope" value="Bacteria"/>
</dbReference>
<dbReference type="HOGENOM" id="CLU_070564_0_0_5"/>
<evidence type="ECO:0008006" key="3">
    <source>
        <dbReference type="Google" id="ProtNLM"/>
    </source>
</evidence>
<reference evidence="1 2" key="1">
    <citation type="journal article" date="2006" name="Appl. Environ. Microbiol.">
        <title>Genome sequence of the chemolithoautotrophic nitrite-oxidizing bacterium Nitrobacter winogradskyi Nb-255.</title>
        <authorList>
            <person name="Starkenburg S.R."/>
            <person name="Chain P.S."/>
            <person name="Sayavedra-Soto L.A."/>
            <person name="Hauser L."/>
            <person name="Land M.L."/>
            <person name="Larimer F.W."/>
            <person name="Malfatti S.A."/>
            <person name="Klotz M.G."/>
            <person name="Bottomley P.J."/>
            <person name="Arp D.J."/>
            <person name="Hickey W.J."/>
        </authorList>
    </citation>
    <scope>NUCLEOTIDE SEQUENCE [LARGE SCALE GENOMIC DNA]</scope>
    <source>
        <strain evidence="2">ATCC 25391 / DSM 10237 / CIP 104748 / NCIMB 11846 / Nb-255</strain>
    </source>
</reference>
<sequence>MHGGSREAVTHPVALLRMNLCRASRDQRWDLSASRGKRTMTPFRAIALLSAAAFGLSLAPAAAQDKTPPSSSPSPLVGKLNAYVGCINRLSERSYESRNRYFSWAKKTGPTGKERIIYGTYTIYDTTDCKKNVEMANASEPHDAELESAASAYAEAVGKLEPLLKEADEYYQQENYKDDKMAKGKEMHPRLVAAWDAFASADKKLRAGVEAIKDKQAEEQLAAIEAKEGRKTHYYAEALMIHAKRLLRAEDTSKPDIAAITKALTEYETTVKAAEDASGKDGDTKLGSSFLSSAKSYLTSAKQLMRRIRDKVPYSQGDRMMLGSGGGWMVEGSPPRLLRDYNQLIESYNRGARI</sequence>
<keyword evidence="2" id="KW-1185">Reference proteome</keyword>
<accession>Q3SPR9</accession>
<dbReference type="KEGG" id="nwi:Nwi_2469"/>
<dbReference type="AlphaFoldDB" id="Q3SPR9"/>
<dbReference type="EMBL" id="CP000115">
    <property type="protein sequence ID" value="ABA05722.1"/>
    <property type="molecule type" value="Genomic_DNA"/>
</dbReference>
<dbReference type="InterPro" id="IPR024291">
    <property type="entry name" value="DUF3829"/>
</dbReference>
<dbReference type="Proteomes" id="UP000002531">
    <property type="component" value="Chromosome"/>
</dbReference>
<gene>
    <name evidence="1" type="ordered locus">Nwi_2469</name>
</gene>
<organism evidence="1 2">
    <name type="scientific">Nitrobacter winogradskyi (strain ATCC 25391 / DSM 10237 / CIP 104748 / NCIMB 11846 / Nb-255)</name>
    <dbReference type="NCBI Taxonomy" id="323098"/>
    <lineage>
        <taxon>Bacteria</taxon>
        <taxon>Pseudomonadati</taxon>
        <taxon>Pseudomonadota</taxon>
        <taxon>Alphaproteobacteria</taxon>
        <taxon>Hyphomicrobiales</taxon>
        <taxon>Nitrobacteraceae</taxon>
        <taxon>Nitrobacter</taxon>
    </lineage>
</organism>
<name>Q3SPR9_NITWN</name>
<dbReference type="Pfam" id="PF12889">
    <property type="entry name" value="DUF3829"/>
    <property type="match status" value="1"/>
</dbReference>
<dbReference type="STRING" id="323098.Nwi_2469"/>